<name>A0A8I0P7W8_9ACTN</name>
<dbReference type="RefSeq" id="WP_063778577.1">
    <property type="nucleotide sequence ID" value="NZ_JADBGF010000001.1"/>
</dbReference>
<feature type="compositionally biased region" description="Basic and acidic residues" evidence="1">
    <location>
        <begin position="82"/>
        <end position="122"/>
    </location>
</feature>
<dbReference type="EMBL" id="JADBGF010000001">
    <property type="protein sequence ID" value="MBE1596883.1"/>
    <property type="molecule type" value="Genomic_DNA"/>
</dbReference>
<evidence type="ECO:0000256" key="1">
    <source>
        <dbReference type="SAM" id="MobiDB-lite"/>
    </source>
</evidence>
<feature type="transmembrane region" description="Helical" evidence="2">
    <location>
        <begin position="41"/>
        <end position="58"/>
    </location>
</feature>
<feature type="region of interest" description="Disordered" evidence="1">
    <location>
        <begin position="78"/>
        <end position="130"/>
    </location>
</feature>
<evidence type="ECO:0000313" key="3">
    <source>
        <dbReference type="EMBL" id="MBE1596883.1"/>
    </source>
</evidence>
<reference evidence="3 4" key="1">
    <citation type="submission" date="2020-10" db="EMBL/GenBank/DDBJ databases">
        <title>Sequencing the genomes of 1000 actinobacteria strains.</title>
        <authorList>
            <person name="Klenk H.-P."/>
        </authorList>
    </citation>
    <scope>NUCLEOTIDE SEQUENCE [LARGE SCALE GENOMIC DNA]</scope>
    <source>
        <strain evidence="3 4">DSM 41803</strain>
    </source>
</reference>
<evidence type="ECO:0000313" key="4">
    <source>
        <dbReference type="Proteomes" id="UP000629287"/>
    </source>
</evidence>
<protein>
    <submittedName>
        <fullName evidence="3">Uncharacterized protein</fullName>
    </submittedName>
</protein>
<dbReference type="Proteomes" id="UP000629287">
    <property type="component" value="Unassembled WGS sequence"/>
</dbReference>
<dbReference type="GeneID" id="86827592"/>
<evidence type="ECO:0000256" key="2">
    <source>
        <dbReference type="SAM" id="Phobius"/>
    </source>
</evidence>
<organism evidence="3 4">
    <name type="scientific">Streptomyces stelliscabiei</name>
    <dbReference type="NCBI Taxonomy" id="146820"/>
    <lineage>
        <taxon>Bacteria</taxon>
        <taxon>Bacillati</taxon>
        <taxon>Actinomycetota</taxon>
        <taxon>Actinomycetes</taxon>
        <taxon>Kitasatosporales</taxon>
        <taxon>Streptomycetaceae</taxon>
        <taxon>Streptomyces</taxon>
    </lineage>
</organism>
<keyword evidence="2" id="KW-0472">Membrane</keyword>
<feature type="region of interest" description="Disordered" evidence="1">
    <location>
        <begin position="1"/>
        <end position="33"/>
    </location>
</feature>
<dbReference type="AlphaFoldDB" id="A0A8I0P7W8"/>
<keyword evidence="2" id="KW-1133">Transmembrane helix</keyword>
<keyword evidence="2" id="KW-0812">Transmembrane</keyword>
<keyword evidence="4" id="KW-1185">Reference proteome</keyword>
<proteinExistence type="predicted"/>
<comment type="caution">
    <text evidence="3">The sequence shown here is derived from an EMBL/GenBank/DDBJ whole genome shotgun (WGS) entry which is preliminary data.</text>
</comment>
<gene>
    <name evidence="3" type="ORF">H4687_003012</name>
</gene>
<accession>A0A8I0P7W8</accession>
<sequence>MTRPDTEAPSAPEQGTRRSGPRGRLAPPLPPRAYRRRRGRAWALLALSLVMLIMGMALPQGLLLASGLVTAGIATHLLAPPDHPDRPDAPHHLDRVDAPLHLDRVGRPDNSDRAGHLDRPDRSGSAPTRP</sequence>